<dbReference type="AlphaFoldDB" id="A0A542YA38"/>
<dbReference type="EMBL" id="VFOM01000003">
    <property type="protein sequence ID" value="TQL44968.1"/>
    <property type="molecule type" value="Genomic_DNA"/>
</dbReference>
<proteinExistence type="predicted"/>
<protein>
    <submittedName>
        <fullName evidence="5">ArsR family transcriptional regulator</fullName>
    </submittedName>
</protein>
<evidence type="ECO:0000256" key="3">
    <source>
        <dbReference type="ARBA" id="ARBA00023163"/>
    </source>
</evidence>
<dbReference type="GO" id="GO:0003677">
    <property type="term" value="F:DNA binding"/>
    <property type="evidence" value="ECO:0007669"/>
    <property type="project" value="UniProtKB-KW"/>
</dbReference>
<dbReference type="RefSeq" id="WP_141881497.1">
    <property type="nucleotide sequence ID" value="NZ_VFOM01000003.1"/>
</dbReference>
<dbReference type="InterPro" id="IPR011991">
    <property type="entry name" value="ArsR-like_HTH"/>
</dbReference>
<sequence>MADIFDVVADATRRELLQVLLERYVAPEPAAGDISVGELVEKLGLSQPTVSKHLKVLRDSGLVSVREEGQHRYYSLDSSPLEILEDWLIPFLSADFDTVDTADASPAFAAWSGSQLPAPLGRVGEAIDHPAESGAAVGRAVADATHGARHAFEEATHNARQVIEEASETVERRVIDPIKKKLKKD</sequence>
<evidence type="ECO:0000313" key="5">
    <source>
        <dbReference type="EMBL" id="TQL44968.1"/>
    </source>
</evidence>
<organism evidence="5 6">
    <name type="scientific">Homoserinimonas aerilata</name>
    <dbReference type="NCBI Taxonomy" id="1162970"/>
    <lineage>
        <taxon>Bacteria</taxon>
        <taxon>Bacillati</taxon>
        <taxon>Actinomycetota</taxon>
        <taxon>Actinomycetes</taxon>
        <taxon>Micrococcales</taxon>
        <taxon>Microbacteriaceae</taxon>
        <taxon>Homoserinimonas</taxon>
    </lineage>
</organism>
<dbReference type="PANTHER" id="PTHR33154">
    <property type="entry name" value="TRANSCRIPTIONAL REGULATOR, ARSR FAMILY"/>
    <property type="match status" value="1"/>
</dbReference>
<evidence type="ECO:0000313" key="6">
    <source>
        <dbReference type="Proteomes" id="UP000317998"/>
    </source>
</evidence>
<dbReference type="Pfam" id="PF01022">
    <property type="entry name" value="HTH_5"/>
    <property type="match status" value="1"/>
</dbReference>
<dbReference type="InterPro" id="IPR036388">
    <property type="entry name" value="WH-like_DNA-bd_sf"/>
</dbReference>
<evidence type="ECO:0000256" key="2">
    <source>
        <dbReference type="ARBA" id="ARBA00023125"/>
    </source>
</evidence>
<dbReference type="Gene3D" id="1.10.10.10">
    <property type="entry name" value="Winged helix-like DNA-binding domain superfamily/Winged helix DNA-binding domain"/>
    <property type="match status" value="1"/>
</dbReference>
<dbReference type="InterPro" id="IPR036390">
    <property type="entry name" value="WH_DNA-bd_sf"/>
</dbReference>
<name>A0A542YA38_9MICO</name>
<dbReference type="PROSITE" id="PS50987">
    <property type="entry name" value="HTH_ARSR_2"/>
    <property type="match status" value="1"/>
</dbReference>
<dbReference type="InterPro" id="IPR001845">
    <property type="entry name" value="HTH_ArsR_DNA-bd_dom"/>
</dbReference>
<feature type="domain" description="HTH arsR-type" evidence="4">
    <location>
        <begin position="1"/>
        <end position="96"/>
    </location>
</feature>
<comment type="caution">
    <text evidence="5">The sequence shown here is derived from an EMBL/GenBank/DDBJ whole genome shotgun (WGS) entry which is preliminary data.</text>
</comment>
<gene>
    <name evidence="5" type="ORF">FB562_2377</name>
</gene>
<dbReference type="PANTHER" id="PTHR33154:SF33">
    <property type="entry name" value="TRANSCRIPTIONAL REPRESSOR SDPR"/>
    <property type="match status" value="1"/>
</dbReference>
<reference evidence="5 6" key="1">
    <citation type="submission" date="2019-06" db="EMBL/GenBank/DDBJ databases">
        <title>Sequencing the genomes of 1000 actinobacteria strains.</title>
        <authorList>
            <person name="Klenk H.-P."/>
        </authorList>
    </citation>
    <scope>NUCLEOTIDE SEQUENCE [LARGE SCALE GENOMIC DNA]</scope>
    <source>
        <strain evidence="5 6">DSM 26477</strain>
    </source>
</reference>
<dbReference type="OrthoDB" id="3628603at2"/>
<dbReference type="SUPFAM" id="SSF46785">
    <property type="entry name" value="Winged helix' DNA-binding domain"/>
    <property type="match status" value="1"/>
</dbReference>
<keyword evidence="6" id="KW-1185">Reference proteome</keyword>
<dbReference type="GO" id="GO:0003700">
    <property type="term" value="F:DNA-binding transcription factor activity"/>
    <property type="evidence" value="ECO:0007669"/>
    <property type="project" value="InterPro"/>
</dbReference>
<evidence type="ECO:0000256" key="1">
    <source>
        <dbReference type="ARBA" id="ARBA00023015"/>
    </source>
</evidence>
<keyword evidence="3" id="KW-0804">Transcription</keyword>
<dbReference type="NCBIfam" id="NF033788">
    <property type="entry name" value="HTH_metalloreg"/>
    <property type="match status" value="1"/>
</dbReference>
<keyword evidence="1" id="KW-0805">Transcription regulation</keyword>
<accession>A0A542YA38</accession>
<dbReference type="CDD" id="cd00090">
    <property type="entry name" value="HTH_ARSR"/>
    <property type="match status" value="1"/>
</dbReference>
<dbReference type="SMART" id="SM00418">
    <property type="entry name" value="HTH_ARSR"/>
    <property type="match status" value="1"/>
</dbReference>
<dbReference type="InterPro" id="IPR051081">
    <property type="entry name" value="HTH_MetalResp_TranReg"/>
</dbReference>
<keyword evidence="2" id="KW-0238">DNA-binding</keyword>
<evidence type="ECO:0000259" key="4">
    <source>
        <dbReference type="PROSITE" id="PS50987"/>
    </source>
</evidence>
<dbReference type="Proteomes" id="UP000317998">
    <property type="component" value="Unassembled WGS sequence"/>
</dbReference>